<dbReference type="Gene3D" id="2.40.160.50">
    <property type="entry name" value="membrane protein fhac: a member of the omp85/tpsb transporter family"/>
    <property type="match status" value="1"/>
</dbReference>
<sequence>MFQKSYFYFFLFLFTSFVSFTDGWQNQEERIAALNQEITQLMKKKQEYEVLKQKIRSEVTKENPKIALVLSGGGAKGAAHIGVLKVLEKYQIPVDIIIGTSVGSIVGGMYAIGYSPEEIETLILNLNFGKLLTDSKDKTLKTIESHLTNEKYPLHFNMDKEFNISTPMGILNGQNIYFQLKDIFSPAENIHNFDEFPIPYRAITTNLQNGKEEIIKEGNLALASFQSMAIPAFISPVEHNGEFFVDGGVVNNFPVDVAIQMGADIIIGVDISADDNKISNDSNIISILDKISSYNGNRSTELHRQLANILIVPNVKQHNTVDFSNLSNLIQEGEIAAEKHANILQKFTNSSEFQKKKMKKLQQKSFYIEKIKCHGNEILSLEEIVQLAPPSKTKRYSKEQLEEWARKIYANTYVDKVEYHIKDNILYFNIHEKKEIILNAGLAYHTHYGGSFNVAANIPNFFDNITTHLGLKAEISEFPKLDIHNSFQYRIQRQTFYGQGRIFFQKSPFFLYEAGDNISTYATMDIGTSLTLGTELSPSLMLQYELSHHNINHNYVKGKRKIKEIEQNYKILKNTLKVTKDTLNRNVFSNKGYKLEGEISNMNSTDSHKISASSLKGTAEIYIPITDTNLTFSSALSGGKISGRNIPKTEYIKIGGSRNFQNNVEFLGVPISSIHSNHFWLWNFGLQYKLFENLNFIGKYNHIEYSNEKNEKQKEDGYGFGLGFDIFYTPITFQISKRRHYRYPVWELSLGYAF</sequence>
<dbReference type="SUPFAM" id="SSF52151">
    <property type="entry name" value="FabD/lysophospholipase-like"/>
    <property type="match status" value="1"/>
</dbReference>
<reference evidence="10" key="1">
    <citation type="submission" date="2016-01" db="EMBL/GenBank/DDBJ databases">
        <authorList>
            <person name="Mitreva M."/>
            <person name="Pepin K.H."/>
            <person name="Mihindukulasuriya K.A."/>
            <person name="Fulton R."/>
            <person name="Fronick C."/>
            <person name="O'Laughlin M."/>
            <person name="Miner T."/>
            <person name="Herter B."/>
            <person name="Rosa B.A."/>
            <person name="Cordes M."/>
            <person name="Tomlinson C."/>
            <person name="Wollam A."/>
            <person name="Palsikar V.B."/>
            <person name="Mardis E.R."/>
            <person name="Wilson R.K."/>
        </authorList>
    </citation>
    <scope>NUCLEOTIDE SEQUENCE [LARGE SCALE GENOMIC DNA]</scope>
    <source>
        <strain evidence="10">CMW8396</strain>
    </source>
</reference>
<dbReference type="GO" id="GO:0019867">
    <property type="term" value="C:outer membrane"/>
    <property type="evidence" value="ECO:0007669"/>
    <property type="project" value="InterPro"/>
</dbReference>
<dbReference type="GO" id="GO:0016787">
    <property type="term" value="F:hydrolase activity"/>
    <property type="evidence" value="ECO:0007669"/>
    <property type="project" value="UniProtKB-UniRule"/>
</dbReference>
<evidence type="ECO:0000256" key="7">
    <source>
        <dbReference type="SAM" id="Coils"/>
    </source>
</evidence>
<dbReference type="PANTHER" id="PTHR14226">
    <property type="entry name" value="NEUROPATHY TARGET ESTERASE/SWISS CHEESE D.MELANOGASTER"/>
    <property type="match status" value="1"/>
</dbReference>
<feature type="short sequence motif" description="GXSXG" evidence="6">
    <location>
        <begin position="99"/>
        <end position="103"/>
    </location>
</feature>
<evidence type="ECO:0000256" key="6">
    <source>
        <dbReference type="PROSITE-ProRule" id="PRU01161"/>
    </source>
</evidence>
<organism evidence="9 10">
    <name type="scientific">Fusobacterium equinum</name>
    <dbReference type="NCBI Taxonomy" id="134605"/>
    <lineage>
        <taxon>Bacteria</taxon>
        <taxon>Fusobacteriati</taxon>
        <taxon>Fusobacteriota</taxon>
        <taxon>Fusobacteriia</taxon>
        <taxon>Fusobacteriales</taxon>
        <taxon>Fusobacteriaceae</taxon>
        <taxon>Fusobacterium</taxon>
    </lineage>
</organism>
<dbReference type="PATRIC" id="fig|134605.3.peg.1215"/>
<dbReference type="Proteomes" id="UP000070617">
    <property type="component" value="Unassembled WGS sequence"/>
</dbReference>
<feature type="active site" description="Nucleophile" evidence="6">
    <location>
        <position position="101"/>
    </location>
</feature>
<keyword evidence="5" id="KW-0472">Membrane</keyword>
<accession>A0A133NBM3</accession>
<feature type="domain" description="PNPLA" evidence="8">
    <location>
        <begin position="68"/>
        <end position="259"/>
    </location>
</feature>
<dbReference type="PANTHER" id="PTHR14226:SF29">
    <property type="entry name" value="NEUROPATHY TARGET ESTERASE SWS"/>
    <property type="match status" value="1"/>
</dbReference>
<dbReference type="Gene3D" id="3.10.20.310">
    <property type="entry name" value="membrane protein fhac"/>
    <property type="match status" value="1"/>
</dbReference>
<comment type="caution">
    <text evidence="9">The sequence shown here is derived from an EMBL/GenBank/DDBJ whole genome shotgun (WGS) entry which is preliminary data.</text>
</comment>
<evidence type="ECO:0000256" key="3">
    <source>
        <dbReference type="ARBA" id="ARBA00022963"/>
    </source>
</evidence>
<dbReference type="InterPro" id="IPR002641">
    <property type="entry name" value="PNPLA_dom"/>
</dbReference>
<evidence type="ECO:0000256" key="2">
    <source>
        <dbReference type="ARBA" id="ARBA00022801"/>
    </source>
</evidence>
<dbReference type="PROSITE" id="PS51635">
    <property type="entry name" value="PNPLA"/>
    <property type="match status" value="1"/>
</dbReference>
<dbReference type="RefSeq" id="WP_060793731.1">
    <property type="nucleotide sequence ID" value="NZ_KQ956554.1"/>
</dbReference>
<dbReference type="InterPro" id="IPR050301">
    <property type="entry name" value="NTE"/>
</dbReference>
<feature type="short sequence motif" description="DGA/G" evidence="6">
    <location>
        <begin position="246"/>
        <end position="248"/>
    </location>
</feature>
<dbReference type="Pfam" id="PF01103">
    <property type="entry name" value="Omp85"/>
    <property type="match status" value="1"/>
</dbReference>
<feature type="active site" description="Proton acceptor" evidence="6">
    <location>
        <position position="246"/>
    </location>
</feature>
<evidence type="ECO:0000313" key="9">
    <source>
        <dbReference type="EMBL" id="KXA13663.1"/>
    </source>
</evidence>
<evidence type="ECO:0000256" key="5">
    <source>
        <dbReference type="ARBA" id="ARBA00023136"/>
    </source>
</evidence>
<evidence type="ECO:0000256" key="4">
    <source>
        <dbReference type="ARBA" id="ARBA00023098"/>
    </source>
</evidence>
<proteinExistence type="predicted"/>
<dbReference type="GO" id="GO:0016042">
    <property type="term" value="P:lipid catabolic process"/>
    <property type="evidence" value="ECO:0007669"/>
    <property type="project" value="UniProtKB-UniRule"/>
</dbReference>
<dbReference type="Gene3D" id="3.40.1090.10">
    <property type="entry name" value="Cytosolic phospholipase A2 catalytic domain"/>
    <property type="match status" value="1"/>
</dbReference>
<evidence type="ECO:0000313" key="10">
    <source>
        <dbReference type="Proteomes" id="UP000070617"/>
    </source>
</evidence>
<keyword evidence="4 6" id="KW-0443">Lipid metabolism</keyword>
<feature type="coiled-coil region" evidence="7">
    <location>
        <begin position="555"/>
        <end position="582"/>
    </location>
</feature>
<feature type="short sequence motif" description="GXGXXG" evidence="6">
    <location>
        <begin position="72"/>
        <end position="77"/>
    </location>
</feature>
<dbReference type="EMBL" id="LRPX01000062">
    <property type="protein sequence ID" value="KXA13663.1"/>
    <property type="molecule type" value="Genomic_DNA"/>
</dbReference>
<evidence type="ECO:0000259" key="8">
    <source>
        <dbReference type="PROSITE" id="PS51635"/>
    </source>
</evidence>
<dbReference type="STRING" id="134605.HMPREF3206_01229"/>
<name>A0A133NBM3_9FUSO</name>
<keyword evidence="7" id="KW-0175">Coiled coil</keyword>
<dbReference type="CDD" id="cd07205">
    <property type="entry name" value="Pat_PNPLA6_PNPLA7_NTE1_like"/>
    <property type="match status" value="1"/>
</dbReference>
<dbReference type="InterPro" id="IPR000184">
    <property type="entry name" value="Bac_surfAg_D15"/>
</dbReference>
<gene>
    <name evidence="9" type="ORF">HMPREF3206_01229</name>
</gene>
<dbReference type="Pfam" id="PF01734">
    <property type="entry name" value="Patatin"/>
    <property type="match status" value="1"/>
</dbReference>
<keyword evidence="3 6" id="KW-0442">Lipid degradation</keyword>
<feature type="coiled-coil region" evidence="7">
    <location>
        <begin position="24"/>
        <end position="58"/>
    </location>
</feature>
<comment type="subcellular location">
    <subcellularLocation>
        <location evidence="1">Membrane</location>
    </subcellularLocation>
</comment>
<protein>
    <submittedName>
        <fullName evidence="9">Surface antigen variable number repeat-containing domain protein</fullName>
    </submittedName>
</protein>
<dbReference type="AlphaFoldDB" id="A0A133NBM3"/>
<keyword evidence="10" id="KW-1185">Reference proteome</keyword>
<evidence type="ECO:0000256" key="1">
    <source>
        <dbReference type="ARBA" id="ARBA00004370"/>
    </source>
</evidence>
<keyword evidence="2 6" id="KW-0378">Hydrolase</keyword>
<dbReference type="InterPro" id="IPR016035">
    <property type="entry name" value="Acyl_Trfase/lysoPLipase"/>
</dbReference>